<dbReference type="InterPro" id="IPR001173">
    <property type="entry name" value="Glyco_trans_2-like"/>
</dbReference>
<dbReference type="SUPFAM" id="SSF53448">
    <property type="entry name" value="Nucleotide-diphospho-sugar transferases"/>
    <property type="match status" value="1"/>
</dbReference>
<comment type="caution">
    <text evidence="2">The sequence shown here is derived from an EMBL/GenBank/DDBJ whole genome shotgun (WGS) entry which is preliminary data.</text>
</comment>
<dbReference type="AlphaFoldDB" id="A0A6M0ICV8"/>
<dbReference type="Gene3D" id="3.90.550.10">
    <property type="entry name" value="Spore Coat Polysaccharide Biosynthesis Protein SpsA, Chain A"/>
    <property type="match status" value="1"/>
</dbReference>
<reference evidence="2 3" key="1">
    <citation type="submission" date="2020-02" db="EMBL/GenBank/DDBJ databases">
        <title>Draft genome sequence of two Spirosoma agri KCTC 52727 and Spirosoma terrae KCTC 52035.</title>
        <authorList>
            <person name="Rojas J."/>
            <person name="Ambika Manirajan B."/>
            <person name="Ratering S."/>
            <person name="Suarez C."/>
            <person name="Schnell S."/>
        </authorList>
    </citation>
    <scope>NUCLEOTIDE SEQUENCE [LARGE SCALE GENOMIC DNA]</scope>
    <source>
        <strain evidence="2 3">KCTC 52727</strain>
    </source>
</reference>
<dbReference type="PANTHER" id="PTHR22916">
    <property type="entry name" value="GLYCOSYLTRANSFERASE"/>
    <property type="match status" value="1"/>
</dbReference>
<evidence type="ECO:0000313" key="3">
    <source>
        <dbReference type="Proteomes" id="UP000477386"/>
    </source>
</evidence>
<dbReference type="CDD" id="cd00761">
    <property type="entry name" value="Glyco_tranf_GTA_type"/>
    <property type="match status" value="1"/>
</dbReference>
<gene>
    <name evidence="2" type="ORF">GK091_01785</name>
</gene>
<dbReference type="Proteomes" id="UP000477386">
    <property type="component" value="Unassembled WGS sequence"/>
</dbReference>
<dbReference type="InterPro" id="IPR029044">
    <property type="entry name" value="Nucleotide-diphossugar_trans"/>
</dbReference>
<protein>
    <submittedName>
        <fullName evidence="2">Glycosyltransferase family 2 protein</fullName>
    </submittedName>
</protein>
<dbReference type="EMBL" id="JAAGNZ010000001">
    <property type="protein sequence ID" value="NEU65595.1"/>
    <property type="molecule type" value="Genomic_DNA"/>
</dbReference>
<dbReference type="Pfam" id="PF00535">
    <property type="entry name" value="Glycos_transf_2"/>
    <property type="match status" value="1"/>
</dbReference>
<dbReference type="PANTHER" id="PTHR22916:SF3">
    <property type="entry name" value="UDP-GLCNAC:BETAGAL BETA-1,3-N-ACETYLGLUCOSAMINYLTRANSFERASE-LIKE PROTEIN 1"/>
    <property type="match status" value="1"/>
</dbReference>
<evidence type="ECO:0000259" key="1">
    <source>
        <dbReference type="Pfam" id="PF00535"/>
    </source>
</evidence>
<evidence type="ECO:0000313" key="2">
    <source>
        <dbReference type="EMBL" id="NEU65595.1"/>
    </source>
</evidence>
<keyword evidence="2" id="KW-0808">Transferase</keyword>
<name>A0A6M0ICV8_9BACT</name>
<dbReference type="GO" id="GO:0016758">
    <property type="term" value="F:hexosyltransferase activity"/>
    <property type="evidence" value="ECO:0007669"/>
    <property type="project" value="UniProtKB-ARBA"/>
</dbReference>
<sequence length="343" mass="39672">MSTPTPSQPLVSIVIPVYNQKLQYLREALESAFAQTYTHLEVVVSDNHSTNDVPAYLASVTDTRLRVRKPDQFLPMAQNFQFAADQATGEFVVFLCSDDYLYPNFVRSLIPELIERPNTSFGYAELECVEHYDLEKIRFFYHRKDTAYRPANESLLELLNVRPLLGFFPSLIMRRSAYQQIRHLLSGEFFFAFDVAIVFSLHELGDVFYLNKPLGKVRYWTAIDGKTSDDRFLEFISDAGKLCTLVEQSSVLAPGNPTVREWRLFQARRWLLVALFWSVRGNISVEKTRRGIDQVEQQIARQPIWSSLLLWSLGNPQAKLLRPLFRGTFQTLWSLQSLIKKPM</sequence>
<dbReference type="RefSeq" id="WP_164034915.1">
    <property type="nucleotide sequence ID" value="NZ_JAAGNZ010000001.1"/>
</dbReference>
<keyword evidence="3" id="KW-1185">Reference proteome</keyword>
<accession>A0A6M0ICV8</accession>
<feature type="domain" description="Glycosyltransferase 2-like" evidence="1">
    <location>
        <begin position="12"/>
        <end position="118"/>
    </location>
</feature>
<proteinExistence type="predicted"/>
<organism evidence="2 3">
    <name type="scientific">Spirosoma agri</name>
    <dbReference type="NCBI Taxonomy" id="1987381"/>
    <lineage>
        <taxon>Bacteria</taxon>
        <taxon>Pseudomonadati</taxon>
        <taxon>Bacteroidota</taxon>
        <taxon>Cytophagia</taxon>
        <taxon>Cytophagales</taxon>
        <taxon>Cytophagaceae</taxon>
        <taxon>Spirosoma</taxon>
    </lineage>
</organism>